<dbReference type="RefSeq" id="XP_062723032.1">
    <property type="nucleotide sequence ID" value="XM_062862197.1"/>
</dbReference>
<proteinExistence type="predicted"/>
<accession>A0AAJ0GW52</accession>
<dbReference type="EMBL" id="JAUDZG010000003">
    <property type="protein sequence ID" value="KAK3307252.1"/>
    <property type="molecule type" value="Genomic_DNA"/>
</dbReference>
<organism evidence="2 3">
    <name type="scientific">Chaetomium strumarium</name>
    <dbReference type="NCBI Taxonomy" id="1170767"/>
    <lineage>
        <taxon>Eukaryota</taxon>
        <taxon>Fungi</taxon>
        <taxon>Dikarya</taxon>
        <taxon>Ascomycota</taxon>
        <taxon>Pezizomycotina</taxon>
        <taxon>Sordariomycetes</taxon>
        <taxon>Sordariomycetidae</taxon>
        <taxon>Sordariales</taxon>
        <taxon>Chaetomiaceae</taxon>
        <taxon>Chaetomium</taxon>
    </lineage>
</organism>
<dbReference type="GeneID" id="87881026"/>
<evidence type="ECO:0000256" key="1">
    <source>
        <dbReference type="SAM" id="MobiDB-lite"/>
    </source>
</evidence>
<keyword evidence="3" id="KW-1185">Reference proteome</keyword>
<protein>
    <submittedName>
        <fullName evidence="2">Uncharacterized protein</fullName>
    </submittedName>
</protein>
<name>A0AAJ0GW52_9PEZI</name>
<sequence length="197" mass="22196">MDHNTALLDHILLVRKGQSTVATFQQRQRHSSGSLSRPHRQSHTLPARGPGTGSVPPPVDDDSTEIIKQPEARPMFQEQLVAEVKDIYAGLVMVERKCIEVNNNQSSQTDPANNYLDRILNVDRSRPKMCTQLWYQYSTCGHIVFQEWEECDEHGLDQCSNNSTRTEVQSGKCPECAYPTPDSMLDSRVGDWLGIPS</sequence>
<evidence type="ECO:0000313" key="2">
    <source>
        <dbReference type="EMBL" id="KAK3307252.1"/>
    </source>
</evidence>
<reference evidence="2" key="2">
    <citation type="submission" date="2023-06" db="EMBL/GenBank/DDBJ databases">
        <authorList>
            <consortium name="Lawrence Berkeley National Laboratory"/>
            <person name="Mondo S.J."/>
            <person name="Hensen N."/>
            <person name="Bonometti L."/>
            <person name="Westerberg I."/>
            <person name="Brannstrom I.O."/>
            <person name="Guillou S."/>
            <person name="Cros-Aarteil S."/>
            <person name="Calhoun S."/>
            <person name="Haridas S."/>
            <person name="Kuo A."/>
            <person name="Pangilinan J."/>
            <person name="Riley R."/>
            <person name="Labutti K."/>
            <person name="Andreopoulos B."/>
            <person name="Lipzen A."/>
            <person name="Chen C."/>
            <person name="Yanf M."/>
            <person name="Daum C."/>
            <person name="Ng V."/>
            <person name="Clum A."/>
            <person name="Steindorff A."/>
            <person name="Ohm R."/>
            <person name="Martin F."/>
            <person name="Silar P."/>
            <person name="Natvig D."/>
            <person name="Lalanne C."/>
            <person name="Gautier V."/>
            <person name="Ament-Velasquez S.L."/>
            <person name="Kruys A."/>
            <person name="Hutchinson M.I."/>
            <person name="Powell A.J."/>
            <person name="Barry K."/>
            <person name="Miller A.N."/>
            <person name="Grigoriev I.V."/>
            <person name="Debuchy R."/>
            <person name="Gladieux P."/>
            <person name="Thoren M.H."/>
            <person name="Johannesson H."/>
        </authorList>
    </citation>
    <scope>NUCLEOTIDE SEQUENCE</scope>
    <source>
        <strain evidence="2">CBS 333.67</strain>
    </source>
</reference>
<dbReference type="Proteomes" id="UP001273166">
    <property type="component" value="Unassembled WGS sequence"/>
</dbReference>
<evidence type="ECO:0000313" key="3">
    <source>
        <dbReference type="Proteomes" id="UP001273166"/>
    </source>
</evidence>
<feature type="compositionally biased region" description="Polar residues" evidence="1">
    <location>
        <begin position="24"/>
        <end position="35"/>
    </location>
</feature>
<reference evidence="2" key="1">
    <citation type="journal article" date="2023" name="Mol. Phylogenet. Evol.">
        <title>Genome-scale phylogeny and comparative genomics of the fungal order Sordariales.</title>
        <authorList>
            <person name="Hensen N."/>
            <person name="Bonometti L."/>
            <person name="Westerberg I."/>
            <person name="Brannstrom I.O."/>
            <person name="Guillou S."/>
            <person name="Cros-Aarteil S."/>
            <person name="Calhoun S."/>
            <person name="Haridas S."/>
            <person name="Kuo A."/>
            <person name="Mondo S."/>
            <person name="Pangilinan J."/>
            <person name="Riley R."/>
            <person name="LaButti K."/>
            <person name="Andreopoulos B."/>
            <person name="Lipzen A."/>
            <person name="Chen C."/>
            <person name="Yan M."/>
            <person name="Daum C."/>
            <person name="Ng V."/>
            <person name="Clum A."/>
            <person name="Steindorff A."/>
            <person name="Ohm R.A."/>
            <person name="Martin F."/>
            <person name="Silar P."/>
            <person name="Natvig D.O."/>
            <person name="Lalanne C."/>
            <person name="Gautier V."/>
            <person name="Ament-Velasquez S.L."/>
            <person name="Kruys A."/>
            <person name="Hutchinson M.I."/>
            <person name="Powell A.J."/>
            <person name="Barry K."/>
            <person name="Miller A.N."/>
            <person name="Grigoriev I.V."/>
            <person name="Debuchy R."/>
            <person name="Gladieux P."/>
            <person name="Hiltunen Thoren M."/>
            <person name="Johannesson H."/>
        </authorList>
    </citation>
    <scope>NUCLEOTIDE SEQUENCE</scope>
    <source>
        <strain evidence="2">CBS 333.67</strain>
    </source>
</reference>
<comment type="caution">
    <text evidence="2">The sequence shown here is derived from an EMBL/GenBank/DDBJ whole genome shotgun (WGS) entry which is preliminary data.</text>
</comment>
<feature type="region of interest" description="Disordered" evidence="1">
    <location>
        <begin position="24"/>
        <end position="64"/>
    </location>
</feature>
<dbReference type="AlphaFoldDB" id="A0AAJ0GW52"/>
<gene>
    <name evidence="2" type="ORF">B0T15DRAFT_168514</name>
</gene>